<accession>A0A481YZY6</accession>
<name>A0A481YZY6_9VIRU</name>
<dbReference type="EMBL" id="MK500374">
    <property type="protein sequence ID" value="QBK88084.1"/>
    <property type="molecule type" value="Genomic_DNA"/>
</dbReference>
<proteinExistence type="predicted"/>
<organism evidence="1">
    <name type="scientific">Marseillevirus LCMAC202</name>
    <dbReference type="NCBI Taxonomy" id="2506606"/>
    <lineage>
        <taxon>Viruses</taxon>
        <taxon>Varidnaviria</taxon>
        <taxon>Bamfordvirae</taxon>
        <taxon>Nucleocytoviricota</taxon>
        <taxon>Megaviricetes</taxon>
        <taxon>Pimascovirales</taxon>
        <taxon>Pimascovirales incertae sedis</taxon>
        <taxon>Marseilleviridae</taxon>
    </lineage>
</organism>
<protein>
    <submittedName>
        <fullName evidence="1">Uncharacterized protein</fullName>
    </submittedName>
</protein>
<reference evidence="1" key="1">
    <citation type="journal article" date="2019" name="MBio">
        <title>Virus Genomes from Deep Sea Sediments Expand the Ocean Megavirome and Support Independent Origins of Viral Gigantism.</title>
        <authorList>
            <person name="Backstrom D."/>
            <person name="Yutin N."/>
            <person name="Jorgensen S.L."/>
            <person name="Dharamshi J."/>
            <person name="Homa F."/>
            <person name="Zaremba-Niedwiedzka K."/>
            <person name="Spang A."/>
            <person name="Wolf Y.I."/>
            <person name="Koonin E.V."/>
            <person name="Ettema T.J."/>
        </authorList>
    </citation>
    <scope>NUCLEOTIDE SEQUENCE</scope>
</reference>
<gene>
    <name evidence="1" type="ORF">LCMAC202_04460</name>
</gene>
<sequence>MECWVVEETAAADDDGNICGVYSSIENAKKAILKLYGEEASKVLFSESKGYKDRARIHAYIAESSPDYEAFCRVIDEFSF</sequence>
<evidence type="ECO:0000313" key="1">
    <source>
        <dbReference type="EMBL" id="QBK88084.1"/>
    </source>
</evidence>